<accession>A0AA43TUJ3</accession>
<name>A0AA43TUJ3_9LECA</name>
<feature type="compositionally biased region" description="Basic and acidic residues" evidence="1">
    <location>
        <begin position="54"/>
        <end position="64"/>
    </location>
</feature>
<dbReference type="Proteomes" id="UP001161017">
    <property type="component" value="Unassembled WGS sequence"/>
</dbReference>
<keyword evidence="3" id="KW-1185">Reference proteome</keyword>
<gene>
    <name evidence="2" type="ORF">OHK93_007629</name>
</gene>
<dbReference type="EMBL" id="JAPUFD010000007">
    <property type="protein sequence ID" value="MDI1488354.1"/>
    <property type="molecule type" value="Genomic_DNA"/>
</dbReference>
<evidence type="ECO:0000313" key="3">
    <source>
        <dbReference type="Proteomes" id="UP001161017"/>
    </source>
</evidence>
<protein>
    <submittedName>
        <fullName evidence="2">Uncharacterized protein</fullName>
    </submittedName>
</protein>
<organism evidence="2 3">
    <name type="scientific">Ramalina farinacea</name>
    <dbReference type="NCBI Taxonomy" id="258253"/>
    <lineage>
        <taxon>Eukaryota</taxon>
        <taxon>Fungi</taxon>
        <taxon>Dikarya</taxon>
        <taxon>Ascomycota</taxon>
        <taxon>Pezizomycotina</taxon>
        <taxon>Lecanoromycetes</taxon>
        <taxon>OSLEUM clade</taxon>
        <taxon>Lecanoromycetidae</taxon>
        <taxon>Lecanorales</taxon>
        <taxon>Lecanorineae</taxon>
        <taxon>Ramalinaceae</taxon>
        <taxon>Ramalina</taxon>
    </lineage>
</organism>
<comment type="caution">
    <text evidence="2">The sequence shown here is derived from an EMBL/GenBank/DDBJ whole genome shotgun (WGS) entry which is preliminary data.</text>
</comment>
<evidence type="ECO:0000256" key="1">
    <source>
        <dbReference type="SAM" id="MobiDB-lite"/>
    </source>
</evidence>
<reference evidence="2" key="1">
    <citation type="journal article" date="2023" name="Genome Biol. Evol.">
        <title>First Whole Genome Sequence and Flow Cytometry Genome Size Data for the Lichen-Forming Fungus Ramalina farinacea (Ascomycota).</title>
        <authorList>
            <person name="Llewellyn T."/>
            <person name="Mian S."/>
            <person name="Hill R."/>
            <person name="Leitch I.J."/>
            <person name="Gaya E."/>
        </authorList>
    </citation>
    <scope>NUCLEOTIDE SEQUENCE</scope>
    <source>
        <strain evidence="2">LIQ254RAFAR</strain>
    </source>
</reference>
<dbReference type="AlphaFoldDB" id="A0AA43TUJ3"/>
<proteinExistence type="predicted"/>
<feature type="region of interest" description="Disordered" evidence="1">
    <location>
        <begin position="1"/>
        <end position="74"/>
    </location>
</feature>
<evidence type="ECO:0000313" key="2">
    <source>
        <dbReference type="EMBL" id="MDI1488354.1"/>
    </source>
</evidence>
<feature type="compositionally biased region" description="Polar residues" evidence="1">
    <location>
        <begin position="1"/>
        <end position="12"/>
    </location>
</feature>
<sequence>MPPKKASNQKNVGSAKVDQIKSIPSKEESTEADASENEPKERSGTPSSSKKRKAQDGTGKEPPKVSRRSARGAPSQNVDVVKLINFLLSPDSLQLCTPKDEFSEVEKNPQLRTYSTNPFTPFEELVSALILSRPIGHMLGVRSIRTIFNEPHNLNTPQAIRAKGKDGCRAVLDEARTQHRQKTAEELVLLANAVCDEFNEAEQDQSLEKFRSKCEQDAEKEREMLKKKIKGLAKTGIDIFARRIQGQWTEWYPFADERSMKAVEMLGLPGDIDGLVKTIDEHWDQIKKDDMLGDKIDEVRRNVFVMVLERSVAAELEGNVDQVRKAVA</sequence>